<comment type="caution">
    <text evidence="3">The sequence shown here is derived from an EMBL/GenBank/DDBJ whole genome shotgun (WGS) entry which is preliminary data.</text>
</comment>
<dbReference type="AlphaFoldDB" id="A0A0F9ATQ2"/>
<name>A0A0F9ATQ2_9ZZZZ</name>
<dbReference type="GO" id="GO:0016787">
    <property type="term" value="F:hydrolase activity"/>
    <property type="evidence" value="ECO:0007669"/>
    <property type="project" value="InterPro"/>
</dbReference>
<dbReference type="EMBL" id="LAZR01052951">
    <property type="protein sequence ID" value="KKK81824.1"/>
    <property type="molecule type" value="Genomic_DNA"/>
</dbReference>
<sequence>MTSMLQRARGGETLTDLDIIDMHGHLGRYQFNIPDPSPAALVAVMDRIGVRMIVCSHMSCLQGGVERGNQAVLEAIRAHPGRIAGYVTLWPSSADDVRAEAQRRLAEGFIGVKLHNINGFAYTDPAYAPALGMANERRMPLLLHTWGKDEEFEQVETLVREYPEISILLAHAGASSAARAVRTARELDNVYLDPSYSLAPRGL</sequence>
<evidence type="ECO:0000256" key="1">
    <source>
        <dbReference type="ARBA" id="ARBA00023239"/>
    </source>
</evidence>
<feature type="domain" description="Amidohydrolase-related" evidence="2">
    <location>
        <begin position="20"/>
        <end position="195"/>
    </location>
</feature>
<dbReference type="Pfam" id="PF04909">
    <property type="entry name" value="Amidohydro_2"/>
    <property type="match status" value="1"/>
</dbReference>
<dbReference type="PANTHER" id="PTHR21240">
    <property type="entry name" value="2-AMINO-3-CARBOXYLMUCONATE-6-SEMIALDEHYDE DECARBOXYLASE"/>
    <property type="match status" value="1"/>
</dbReference>
<keyword evidence="1" id="KW-0456">Lyase</keyword>
<accession>A0A0F9ATQ2</accession>
<protein>
    <recommendedName>
        <fullName evidence="2">Amidohydrolase-related domain-containing protein</fullName>
    </recommendedName>
</protein>
<dbReference type="SUPFAM" id="SSF51556">
    <property type="entry name" value="Metallo-dependent hydrolases"/>
    <property type="match status" value="1"/>
</dbReference>
<dbReference type="GO" id="GO:0016831">
    <property type="term" value="F:carboxy-lyase activity"/>
    <property type="evidence" value="ECO:0007669"/>
    <property type="project" value="InterPro"/>
</dbReference>
<dbReference type="GO" id="GO:0005737">
    <property type="term" value="C:cytoplasm"/>
    <property type="evidence" value="ECO:0007669"/>
    <property type="project" value="TreeGrafter"/>
</dbReference>
<feature type="non-terminal residue" evidence="3">
    <location>
        <position position="203"/>
    </location>
</feature>
<proteinExistence type="predicted"/>
<evidence type="ECO:0000259" key="2">
    <source>
        <dbReference type="Pfam" id="PF04909"/>
    </source>
</evidence>
<dbReference type="Gene3D" id="3.20.20.140">
    <property type="entry name" value="Metal-dependent hydrolases"/>
    <property type="match status" value="1"/>
</dbReference>
<dbReference type="InterPro" id="IPR032465">
    <property type="entry name" value="ACMSD"/>
</dbReference>
<dbReference type="InterPro" id="IPR006680">
    <property type="entry name" value="Amidohydro-rel"/>
</dbReference>
<organism evidence="3">
    <name type="scientific">marine sediment metagenome</name>
    <dbReference type="NCBI Taxonomy" id="412755"/>
    <lineage>
        <taxon>unclassified sequences</taxon>
        <taxon>metagenomes</taxon>
        <taxon>ecological metagenomes</taxon>
    </lineage>
</organism>
<gene>
    <name evidence="3" type="ORF">LCGC14_2809560</name>
</gene>
<reference evidence="3" key="1">
    <citation type="journal article" date="2015" name="Nature">
        <title>Complex archaea that bridge the gap between prokaryotes and eukaryotes.</title>
        <authorList>
            <person name="Spang A."/>
            <person name="Saw J.H."/>
            <person name="Jorgensen S.L."/>
            <person name="Zaremba-Niedzwiedzka K."/>
            <person name="Martijn J."/>
            <person name="Lind A.E."/>
            <person name="van Eijk R."/>
            <person name="Schleper C."/>
            <person name="Guy L."/>
            <person name="Ettema T.J."/>
        </authorList>
    </citation>
    <scope>NUCLEOTIDE SEQUENCE</scope>
</reference>
<dbReference type="InterPro" id="IPR032466">
    <property type="entry name" value="Metal_Hydrolase"/>
</dbReference>
<dbReference type="GO" id="GO:0019748">
    <property type="term" value="P:secondary metabolic process"/>
    <property type="evidence" value="ECO:0007669"/>
    <property type="project" value="TreeGrafter"/>
</dbReference>
<dbReference type="PANTHER" id="PTHR21240:SF28">
    <property type="entry name" value="ISO-OROTATE DECARBOXYLASE (EUROFUNG)"/>
    <property type="match status" value="1"/>
</dbReference>
<evidence type="ECO:0000313" key="3">
    <source>
        <dbReference type="EMBL" id="KKK81824.1"/>
    </source>
</evidence>